<gene>
    <name evidence="9" type="ordered locus">Tgr7_3165</name>
</gene>
<evidence type="ECO:0000259" key="8">
    <source>
        <dbReference type="PROSITE" id="PS51379"/>
    </source>
</evidence>
<evidence type="ECO:0000256" key="6">
    <source>
        <dbReference type="ARBA" id="ARBA00023004"/>
    </source>
</evidence>
<keyword evidence="2" id="KW-0004">4Fe-4S</keyword>
<dbReference type="PANTHER" id="PTHR47153">
    <property type="entry name" value="LACTATE UTILIZATION PROTEIN B"/>
    <property type="match status" value="1"/>
</dbReference>
<dbReference type="Gene3D" id="1.10.1060.10">
    <property type="entry name" value="Alpha-helical ferredoxin"/>
    <property type="match status" value="1"/>
</dbReference>
<dbReference type="NCBIfam" id="TIGR00273">
    <property type="entry name" value="LutB/LldF family L-lactate oxidation iron-sulfur protein"/>
    <property type="match status" value="1"/>
</dbReference>
<dbReference type="SUPFAM" id="SSF46548">
    <property type="entry name" value="alpha-helical ferredoxin"/>
    <property type="match status" value="1"/>
</dbReference>
<evidence type="ECO:0000256" key="5">
    <source>
        <dbReference type="ARBA" id="ARBA00022982"/>
    </source>
</evidence>
<organism evidence="9 10">
    <name type="scientific">Thioalkalivibrio sulfidiphilus (strain HL-EbGR7)</name>
    <dbReference type="NCBI Taxonomy" id="396588"/>
    <lineage>
        <taxon>Bacteria</taxon>
        <taxon>Pseudomonadati</taxon>
        <taxon>Pseudomonadota</taxon>
        <taxon>Gammaproteobacteria</taxon>
        <taxon>Chromatiales</taxon>
        <taxon>Ectothiorhodospiraceae</taxon>
        <taxon>Thioalkalivibrio</taxon>
    </lineage>
</organism>
<dbReference type="InterPro" id="IPR003741">
    <property type="entry name" value="LUD_dom"/>
</dbReference>
<dbReference type="STRING" id="396588.Tgr7_3165"/>
<dbReference type="HOGENOM" id="CLU_027059_2_0_6"/>
<evidence type="ECO:0000313" key="9">
    <source>
        <dbReference type="EMBL" id="ACL74234.1"/>
    </source>
</evidence>
<dbReference type="Proteomes" id="UP000002383">
    <property type="component" value="Chromosome"/>
</dbReference>
<dbReference type="InterPro" id="IPR004452">
    <property type="entry name" value="LutB/LldF"/>
</dbReference>
<name>B8GQL0_THISH</name>
<proteinExistence type="predicted"/>
<dbReference type="InterPro" id="IPR037171">
    <property type="entry name" value="NagB/RpiA_transferase-like"/>
</dbReference>
<evidence type="ECO:0000256" key="4">
    <source>
        <dbReference type="ARBA" id="ARBA00022737"/>
    </source>
</evidence>
<sequence>MHTTRSHEFQTRAVEALHDETLRTALGRAKDGFVLKRRLAFDALPEYEQLRDRAVAIKNHTLEHLDHYLERYEQAVIRQGGQVHWAENAEDAQRIVVEICSKAGATSVTKGKSMVGEEMGVNAALEAAGMEVVETDLGEYIIQLAGEPPSHIIAPAVHKTKGQISDLFHEHHAKYGLTKRLTEIPDIVNEARQVLRQKYLDADVGITGANFLIAETGSNIIVTNEGNGDLTNTLPRVHIVTAGIEKVVPTLDDATTLLRLLARSATGQQITSYTTLSTGPRRAGDPDGPAEYHVVLVDNGRSAMLRDEFREMLRCIRCGACMNHCPVYGAIGGHAYGWVYPGPMGSVLTPLTLGLREAKDLPNACTLNGRCAEVCPVRIPLPDLLRTLRHRQFQHQIGTRRARWALGLWSWLARRPGLYHGITRWQARALKWLSGKTGRLKAMPLAGHWFKGGRVLPVPQGETFMDAWRRREKKP</sequence>
<dbReference type="PANTHER" id="PTHR47153:SF2">
    <property type="entry name" value="LACTATE UTILIZATION PROTEIN B"/>
    <property type="match status" value="1"/>
</dbReference>
<keyword evidence="6" id="KW-0408">Iron</keyword>
<dbReference type="RefSeq" id="WP_012639696.1">
    <property type="nucleotide sequence ID" value="NC_011901.1"/>
</dbReference>
<accession>B8GQL0</accession>
<dbReference type="AlphaFoldDB" id="B8GQL0"/>
<evidence type="ECO:0000256" key="3">
    <source>
        <dbReference type="ARBA" id="ARBA00022723"/>
    </source>
</evidence>
<protein>
    <submittedName>
        <fullName evidence="9">Iron-sulfur cluster binding protein</fullName>
    </submittedName>
</protein>
<dbReference type="Gene3D" id="3.40.50.10420">
    <property type="entry name" value="NagB/RpiA/CoA transferase-like"/>
    <property type="match status" value="1"/>
</dbReference>
<keyword evidence="10" id="KW-1185">Reference proteome</keyword>
<dbReference type="Pfam" id="PF13183">
    <property type="entry name" value="Fer4_8"/>
    <property type="match status" value="1"/>
</dbReference>
<keyword evidence="4" id="KW-0677">Repeat</keyword>
<dbReference type="KEGG" id="tgr:Tgr7_3165"/>
<dbReference type="eggNOG" id="COG1139">
    <property type="taxonomic scope" value="Bacteria"/>
</dbReference>
<dbReference type="GO" id="GO:0051539">
    <property type="term" value="F:4 iron, 4 sulfur cluster binding"/>
    <property type="evidence" value="ECO:0007669"/>
    <property type="project" value="UniProtKB-KW"/>
</dbReference>
<dbReference type="EMBL" id="CP001339">
    <property type="protein sequence ID" value="ACL74234.1"/>
    <property type="molecule type" value="Genomic_DNA"/>
</dbReference>
<dbReference type="InterPro" id="IPR009051">
    <property type="entry name" value="Helical_ferredxn"/>
</dbReference>
<keyword evidence="5" id="KW-0249">Electron transport</keyword>
<reference evidence="9 10" key="1">
    <citation type="journal article" date="2011" name="Stand. Genomic Sci.">
        <title>Complete genome sequence of 'Thioalkalivibrio sulfidophilus' HL-EbGr7.</title>
        <authorList>
            <person name="Muyzer G."/>
            <person name="Sorokin D.Y."/>
            <person name="Mavromatis K."/>
            <person name="Lapidus A."/>
            <person name="Clum A."/>
            <person name="Ivanova N."/>
            <person name="Pati A."/>
            <person name="d'Haeseleer P."/>
            <person name="Woyke T."/>
            <person name="Kyrpides N.C."/>
        </authorList>
    </citation>
    <scope>NUCLEOTIDE SEQUENCE [LARGE SCALE GENOMIC DNA]</scope>
    <source>
        <strain evidence="9 10">HL-EbGR7</strain>
    </source>
</reference>
<evidence type="ECO:0000313" key="10">
    <source>
        <dbReference type="Proteomes" id="UP000002383"/>
    </source>
</evidence>
<dbReference type="OrthoDB" id="5289041at2"/>
<dbReference type="GO" id="GO:0046872">
    <property type="term" value="F:metal ion binding"/>
    <property type="evidence" value="ECO:0007669"/>
    <property type="project" value="UniProtKB-KW"/>
</dbReference>
<keyword evidence="3" id="KW-0479">Metal-binding</keyword>
<evidence type="ECO:0000256" key="7">
    <source>
        <dbReference type="ARBA" id="ARBA00023014"/>
    </source>
</evidence>
<dbReference type="InterPro" id="IPR017896">
    <property type="entry name" value="4Fe4S_Fe-S-bd"/>
</dbReference>
<dbReference type="InterPro" id="IPR024185">
    <property type="entry name" value="FTHF_cligase-like_sf"/>
</dbReference>
<evidence type="ECO:0000256" key="2">
    <source>
        <dbReference type="ARBA" id="ARBA00022485"/>
    </source>
</evidence>
<dbReference type="PROSITE" id="PS00198">
    <property type="entry name" value="4FE4S_FER_1"/>
    <property type="match status" value="1"/>
</dbReference>
<keyword evidence="7" id="KW-0411">Iron-sulfur</keyword>
<keyword evidence="1" id="KW-0813">Transport</keyword>
<dbReference type="PROSITE" id="PS51379">
    <property type="entry name" value="4FE4S_FER_2"/>
    <property type="match status" value="1"/>
</dbReference>
<dbReference type="SUPFAM" id="SSF100950">
    <property type="entry name" value="NagB/RpiA/CoA transferase-like"/>
    <property type="match status" value="1"/>
</dbReference>
<dbReference type="InterPro" id="IPR017900">
    <property type="entry name" value="4Fe4S_Fe_S_CS"/>
</dbReference>
<feature type="domain" description="4Fe-4S ferredoxin-type" evidence="8">
    <location>
        <begin position="305"/>
        <end position="336"/>
    </location>
</feature>
<dbReference type="Pfam" id="PF02589">
    <property type="entry name" value="LUD_dom"/>
    <property type="match status" value="1"/>
</dbReference>
<evidence type="ECO:0000256" key="1">
    <source>
        <dbReference type="ARBA" id="ARBA00022448"/>
    </source>
</evidence>
<dbReference type="GO" id="GO:0006089">
    <property type="term" value="P:lactate metabolic process"/>
    <property type="evidence" value="ECO:0007669"/>
    <property type="project" value="InterPro"/>
</dbReference>